<reference evidence="2" key="1">
    <citation type="submission" date="2020-08" db="EMBL/GenBank/DDBJ databases">
        <title>Multicomponent nature underlies the extraordinary mechanical properties of spider dragline silk.</title>
        <authorList>
            <person name="Kono N."/>
            <person name="Nakamura H."/>
            <person name="Mori M."/>
            <person name="Yoshida Y."/>
            <person name="Ohtoshi R."/>
            <person name="Malay A.D."/>
            <person name="Moran D.A.P."/>
            <person name="Tomita M."/>
            <person name="Numata K."/>
            <person name="Arakawa K."/>
        </authorList>
    </citation>
    <scope>NUCLEOTIDE SEQUENCE</scope>
</reference>
<evidence type="ECO:0000259" key="1">
    <source>
        <dbReference type="Pfam" id="PF16087"/>
    </source>
</evidence>
<comment type="caution">
    <text evidence="2">The sequence shown here is derived from an EMBL/GenBank/DDBJ whole genome shotgun (WGS) entry which is preliminary data.</text>
</comment>
<proteinExistence type="predicted"/>
<accession>A0A8X6SJX9</accession>
<dbReference type="AlphaFoldDB" id="A0A8X6SJX9"/>
<dbReference type="Proteomes" id="UP000887159">
    <property type="component" value="Unassembled WGS sequence"/>
</dbReference>
<dbReference type="Pfam" id="PF16087">
    <property type="entry name" value="DUF4817"/>
    <property type="match status" value="1"/>
</dbReference>
<dbReference type="InterPro" id="IPR032135">
    <property type="entry name" value="DUF4817"/>
</dbReference>
<keyword evidence="3" id="KW-1185">Reference proteome</keyword>
<evidence type="ECO:0000313" key="2">
    <source>
        <dbReference type="EMBL" id="GFY12600.1"/>
    </source>
</evidence>
<name>A0A8X6SJX9_TRICX</name>
<protein>
    <submittedName>
        <fullName evidence="2">DUF4817 domain-containing protein</fullName>
    </submittedName>
</protein>
<feature type="domain" description="DUF4817" evidence="1">
    <location>
        <begin position="61"/>
        <end position="112"/>
    </location>
</feature>
<dbReference type="EMBL" id="BMAU01021315">
    <property type="protein sequence ID" value="GFY12600.1"/>
    <property type="molecule type" value="Genomic_DNA"/>
</dbReference>
<sequence>MDFTEINSRGKRGELLERIDRQNSRFRTAKTTIIKFGLHASFVELESAKSSLNEGNETYTNDEYCEMILFYGQCNRNKREATRRFAIKFPSRRHPSYCTMAGTVQRLYKTGSCHRRIPLSRATPSSLRIQAEDVLGYALAHTESSVRDISKACFYSKSTVWNILRMYGAYPYRPVLAQELKPGDQERRFDFCTFVLKTLD</sequence>
<evidence type="ECO:0000313" key="3">
    <source>
        <dbReference type="Proteomes" id="UP000887159"/>
    </source>
</evidence>
<dbReference type="PANTHER" id="PTHR47326">
    <property type="entry name" value="TRANSPOSABLE ELEMENT TC3 TRANSPOSASE-LIKE PROTEIN"/>
    <property type="match status" value="1"/>
</dbReference>
<organism evidence="2 3">
    <name type="scientific">Trichonephila clavipes</name>
    <name type="common">Golden silk orbweaver</name>
    <name type="synonym">Nephila clavipes</name>
    <dbReference type="NCBI Taxonomy" id="2585209"/>
    <lineage>
        <taxon>Eukaryota</taxon>
        <taxon>Metazoa</taxon>
        <taxon>Ecdysozoa</taxon>
        <taxon>Arthropoda</taxon>
        <taxon>Chelicerata</taxon>
        <taxon>Arachnida</taxon>
        <taxon>Araneae</taxon>
        <taxon>Araneomorphae</taxon>
        <taxon>Entelegynae</taxon>
        <taxon>Araneoidea</taxon>
        <taxon>Nephilidae</taxon>
        <taxon>Trichonephila</taxon>
    </lineage>
</organism>
<dbReference type="PANTHER" id="PTHR47326:SF1">
    <property type="entry name" value="HTH PSQ-TYPE DOMAIN-CONTAINING PROTEIN"/>
    <property type="match status" value="1"/>
</dbReference>
<gene>
    <name evidence="2" type="primary">NCL1_32503</name>
    <name evidence="2" type="ORF">TNCV_2447911</name>
</gene>